<name>A0A167X6Q6_9AGAM</name>
<dbReference type="EMBL" id="KV417770">
    <property type="protein sequence ID" value="KZP06882.1"/>
    <property type="molecule type" value="Genomic_DNA"/>
</dbReference>
<protein>
    <submittedName>
        <fullName evidence="2">Uncharacterized protein</fullName>
    </submittedName>
</protein>
<evidence type="ECO:0000313" key="3">
    <source>
        <dbReference type="Proteomes" id="UP000076532"/>
    </source>
</evidence>
<dbReference type="Proteomes" id="UP000076532">
    <property type="component" value="Unassembled WGS sequence"/>
</dbReference>
<organism evidence="2 3">
    <name type="scientific">Athelia psychrophila</name>
    <dbReference type="NCBI Taxonomy" id="1759441"/>
    <lineage>
        <taxon>Eukaryota</taxon>
        <taxon>Fungi</taxon>
        <taxon>Dikarya</taxon>
        <taxon>Basidiomycota</taxon>
        <taxon>Agaricomycotina</taxon>
        <taxon>Agaricomycetes</taxon>
        <taxon>Agaricomycetidae</taxon>
        <taxon>Atheliales</taxon>
        <taxon>Atheliaceae</taxon>
        <taxon>Athelia</taxon>
    </lineage>
</organism>
<accession>A0A167X6Q6</accession>
<reference evidence="2 3" key="1">
    <citation type="journal article" date="2016" name="Mol. Biol. Evol.">
        <title>Comparative Genomics of Early-Diverging Mushroom-Forming Fungi Provides Insights into the Origins of Lignocellulose Decay Capabilities.</title>
        <authorList>
            <person name="Nagy L.G."/>
            <person name="Riley R."/>
            <person name="Tritt A."/>
            <person name="Adam C."/>
            <person name="Daum C."/>
            <person name="Floudas D."/>
            <person name="Sun H."/>
            <person name="Yadav J.S."/>
            <person name="Pangilinan J."/>
            <person name="Larsson K.H."/>
            <person name="Matsuura K."/>
            <person name="Barry K."/>
            <person name="Labutti K."/>
            <person name="Kuo R."/>
            <person name="Ohm R.A."/>
            <person name="Bhattacharya S.S."/>
            <person name="Shirouzu T."/>
            <person name="Yoshinaga Y."/>
            <person name="Martin F.M."/>
            <person name="Grigoriev I.V."/>
            <person name="Hibbett D.S."/>
        </authorList>
    </citation>
    <scope>NUCLEOTIDE SEQUENCE [LARGE SCALE GENOMIC DNA]</scope>
    <source>
        <strain evidence="2 3">CBS 109695</strain>
    </source>
</reference>
<sequence>MSYYDPSDDEQAVGDLHDGQIMDENSVPPPRARACSASLTADTRPVPARIPSSSLCSGNAHLAPPTHMARPASNVHARTAPTPMPSHLQQPVRAAAHTHTPPNARTCTVPRARQHRTTRPAAAVETAGQPFTRASPLPNRAVEPSWKVAGRTATNCPFPHPRTHSCPYRIAPHRKSWYHATLGYRVITPTPLPPAWKAGDESLSLLVWTLAGGVDAGEDIGTRPGYCVEHVLKYLARLFLYLN</sequence>
<keyword evidence="3" id="KW-1185">Reference proteome</keyword>
<feature type="compositionally biased region" description="Acidic residues" evidence="1">
    <location>
        <begin position="1"/>
        <end position="12"/>
    </location>
</feature>
<gene>
    <name evidence="2" type="ORF">FIBSPDRAFT_939798</name>
</gene>
<evidence type="ECO:0000313" key="2">
    <source>
        <dbReference type="EMBL" id="KZP06882.1"/>
    </source>
</evidence>
<proteinExistence type="predicted"/>
<dbReference type="AlphaFoldDB" id="A0A167X6Q6"/>
<evidence type="ECO:0000256" key="1">
    <source>
        <dbReference type="SAM" id="MobiDB-lite"/>
    </source>
</evidence>
<feature type="region of interest" description="Disordered" evidence="1">
    <location>
        <begin position="1"/>
        <end position="46"/>
    </location>
</feature>
<feature type="region of interest" description="Disordered" evidence="1">
    <location>
        <begin position="97"/>
        <end position="124"/>
    </location>
</feature>